<dbReference type="EMBL" id="QLSZ01000013">
    <property type="protein sequence ID" value="RAR70027.1"/>
    <property type="molecule type" value="Genomic_DNA"/>
</dbReference>
<evidence type="ECO:0000259" key="2">
    <source>
        <dbReference type="Pfam" id="PF00440"/>
    </source>
</evidence>
<proteinExistence type="predicted"/>
<keyword evidence="1" id="KW-0238">DNA-binding</keyword>
<comment type="caution">
    <text evidence="3">The sequence shown here is derived from an EMBL/GenBank/DDBJ whole genome shotgun (WGS) entry which is preliminary data.</text>
</comment>
<dbReference type="InterPro" id="IPR001647">
    <property type="entry name" value="HTH_TetR"/>
</dbReference>
<dbReference type="AlphaFoldDB" id="A0A328YH58"/>
<gene>
    <name evidence="3" type="ORF">CLV55_11316</name>
</gene>
<accession>A0A328YH58</accession>
<organism evidence="3 4">
    <name type="scientific">Flavobacterium aciduliphilum</name>
    <dbReference type="NCBI Taxonomy" id="1101402"/>
    <lineage>
        <taxon>Bacteria</taxon>
        <taxon>Pseudomonadati</taxon>
        <taxon>Bacteroidota</taxon>
        <taxon>Flavobacteriia</taxon>
        <taxon>Flavobacteriales</taxon>
        <taxon>Flavobacteriaceae</taxon>
        <taxon>Flavobacterium</taxon>
    </lineage>
</organism>
<dbReference type="Gene3D" id="1.10.357.10">
    <property type="entry name" value="Tetracycline Repressor, domain 2"/>
    <property type="match status" value="1"/>
</dbReference>
<sequence length="234" mass="27560">MLLLNLQVKYFYMKKLLSTVTITVHEKLYVKDPTTSELGKKIIEHSILLIDDIGFDDFTFKKLGERIHSNESSIYRYFENKHKLLLYLSSWYWAWIEYRLVFETNNISDARKRLMKAITIVTEKITDDSNTVYINEAILNKIIISEFNKTWLTKEIDEENKIGFFLVYKRVIKRITDMILAVNPSYEYATSLASSIIEGALHQHYLVEHLSTITDCNEHQTPTAFYLNLIEKIV</sequence>
<keyword evidence="4" id="KW-1185">Reference proteome</keyword>
<reference evidence="3 4" key="1">
    <citation type="submission" date="2018-06" db="EMBL/GenBank/DDBJ databases">
        <title>Genomic Encyclopedia of Archaeal and Bacterial Type Strains, Phase II (KMG-II): from individual species to whole genera.</title>
        <authorList>
            <person name="Goeker M."/>
        </authorList>
    </citation>
    <scope>NUCLEOTIDE SEQUENCE [LARGE SCALE GENOMIC DNA]</scope>
    <source>
        <strain evidence="3 4">DSM 25663</strain>
    </source>
</reference>
<evidence type="ECO:0000313" key="4">
    <source>
        <dbReference type="Proteomes" id="UP000248840"/>
    </source>
</evidence>
<name>A0A328YH58_9FLAO</name>
<evidence type="ECO:0000313" key="3">
    <source>
        <dbReference type="EMBL" id="RAR70027.1"/>
    </source>
</evidence>
<dbReference type="Proteomes" id="UP000248840">
    <property type="component" value="Unassembled WGS sequence"/>
</dbReference>
<dbReference type="Pfam" id="PF00440">
    <property type="entry name" value="TetR_N"/>
    <property type="match status" value="1"/>
</dbReference>
<protein>
    <submittedName>
        <fullName evidence="3">TetR family transcriptional regulator</fullName>
    </submittedName>
</protein>
<feature type="domain" description="HTH tetR-type" evidence="2">
    <location>
        <begin position="46"/>
        <end position="87"/>
    </location>
</feature>
<dbReference type="SUPFAM" id="SSF46689">
    <property type="entry name" value="Homeodomain-like"/>
    <property type="match status" value="1"/>
</dbReference>
<dbReference type="InterPro" id="IPR009057">
    <property type="entry name" value="Homeodomain-like_sf"/>
</dbReference>
<dbReference type="GO" id="GO:0003677">
    <property type="term" value="F:DNA binding"/>
    <property type="evidence" value="ECO:0007669"/>
    <property type="project" value="UniProtKB-KW"/>
</dbReference>
<evidence type="ECO:0000256" key="1">
    <source>
        <dbReference type="ARBA" id="ARBA00023125"/>
    </source>
</evidence>